<dbReference type="Proteomes" id="UP000034182">
    <property type="component" value="Unassembled WGS sequence"/>
</dbReference>
<gene>
    <name evidence="12" type="ORF">UCDDS831_g00104</name>
</gene>
<evidence type="ECO:0000256" key="9">
    <source>
        <dbReference type="ARBA" id="ARBA00025053"/>
    </source>
</evidence>
<comment type="function">
    <text evidence="9 10">Component of the 90S pre-ribosome involved in the maturation of rRNAs. Required for early cleavages of the pre-RNAs in the 40S ribosomal subunit maturation pathway.</text>
</comment>
<evidence type="ECO:0000256" key="8">
    <source>
        <dbReference type="ARBA" id="ARBA00023274"/>
    </source>
</evidence>
<feature type="compositionally biased region" description="Basic and acidic residues" evidence="11">
    <location>
        <begin position="108"/>
        <end position="127"/>
    </location>
</feature>
<dbReference type="GO" id="GO:0005730">
    <property type="term" value="C:nucleolus"/>
    <property type="evidence" value="ECO:0007669"/>
    <property type="project" value="UniProtKB-SubCell"/>
</dbReference>
<keyword evidence="5 10" id="KW-0698">rRNA processing</keyword>
<protein>
    <recommendedName>
        <fullName evidence="10">rRNA biogenesis protein RRP36</fullName>
    </recommendedName>
</protein>
<dbReference type="AlphaFoldDB" id="A0A0G2F349"/>
<dbReference type="PANTHER" id="PTHR21738">
    <property type="entry name" value="RIBOSOMAL RNA PROCESSING PROTEIN 36 HOMOLOG"/>
    <property type="match status" value="1"/>
</dbReference>
<evidence type="ECO:0000256" key="2">
    <source>
        <dbReference type="ARBA" id="ARBA00009418"/>
    </source>
</evidence>
<feature type="region of interest" description="Disordered" evidence="11">
    <location>
        <begin position="306"/>
        <end position="345"/>
    </location>
</feature>
<feature type="compositionally biased region" description="Basic and acidic residues" evidence="11">
    <location>
        <begin position="260"/>
        <end position="287"/>
    </location>
</feature>
<evidence type="ECO:0000256" key="1">
    <source>
        <dbReference type="ARBA" id="ARBA00004604"/>
    </source>
</evidence>
<feature type="region of interest" description="Disordered" evidence="11">
    <location>
        <begin position="253"/>
        <end position="294"/>
    </location>
</feature>
<sequence length="345" mass="38959">MVLSRNLSRSLRAREEDSDDEPYSDELEGSSPSVLATGDGGEIESSGSEPDGDQDEEMDDAESDNGEDVQEQLSKVSFGALAKAQESLAKHKDSGRKRKRGSDNTGDQEDKLQALRERLRELKKSKAVDSNTKKPPKKAKAPASDDDEPSDEDLESSSSDQEDSGKKPKSRSSKHAPAVMTSKKPVSRKREVLASKKRAPRDPRFDALSGSLNSNQLKHNYAFLDQYRDSEMAELKASIKKTKNEEDKAILKRKLLSMESQKKAKDSKERHEKVLREHKKQEKDAVKQGKTPYFLKQSEVKKRALVDQFSNMKGKQRERLIERRRKKATAKERKNMPDARRTTSE</sequence>
<evidence type="ECO:0000313" key="13">
    <source>
        <dbReference type="Proteomes" id="UP000034182"/>
    </source>
</evidence>
<feature type="compositionally biased region" description="Low complexity" evidence="11">
    <location>
        <begin position="1"/>
        <end position="10"/>
    </location>
</feature>
<keyword evidence="4 10" id="KW-0690">Ribosome biogenesis</keyword>
<feature type="compositionally biased region" description="Acidic residues" evidence="11">
    <location>
        <begin position="50"/>
        <end position="70"/>
    </location>
</feature>
<keyword evidence="6" id="KW-0175">Coiled coil</keyword>
<dbReference type="Pfam" id="PF06102">
    <property type="entry name" value="RRP36"/>
    <property type="match status" value="1"/>
</dbReference>
<dbReference type="EMBL" id="LAQI01000005">
    <property type="protein sequence ID" value="KKY28719.1"/>
    <property type="molecule type" value="Genomic_DNA"/>
</dbReference>
<evidence type="ECO:0000256" key="4">
    <source>
        <dbReference type="ARBA" id="ARBA00022517"/>
    </source>
</evidence>
<evidence type="ECO:0000256" key="10">
    <source>
        <dbReference type="RuleBase" id="RU368027"/>
    </source>
</evidence>
<evidence type="ECO:0000256" key="3">
    <source>
        <dbReference type="ARBA" id="ARBA00011167"/>
    </source>
</evidence>
<reference evidence="12 13" key="1">
    <citation type="submission" date="2015-03" db="EMBL/GenBank/DDBJ databases">
        <authorList>
            <person name="Morales-Cruz A."/>
            <person name="Amrine K.C."/>
            <person name="Cantu D."/>
        </authorList>
    </citation>
    <scope>NUCLEOTIDE SEQUENCE [LARGE SCALE GENOMIC DNA]</scope>
    <source>
        <strain evidence="12">DS831</strain>
    </source>
</reference>
<comment type="caution">
    <text evidence="12">The sequence shown here is derived from an EMBL/GenBank/DDBJ whole genome shotgun (WGS) entry which is preliminary data.</text>
</comment>
<organism evidence="12 13">
    <name type="scientific">Diplodia seriata</name>
    <dbReference type="NCBI Taxonomy" id="420778"/>
    <lineage>
        <taxon>Eukaryota</taxon>
        <taxon>Fungi</taxon>
        <taxon>Dikarya</taxon>
        <taxon>Ascomycota</taxon>
        <taxon>Pezizomycotina</taxon>
        <taxon>Dothideomycetes</taxon>
        <taxon>Dothideomycetes incertae sedis</taxon>
        <taxon>Botryosphaeriales</taxon>
        <taxon>Botryosphaeriaceae</taxon>
        <taxon>Diplodia</taxon>
    </lineage>
</organism>
<dbReference type="InterPro" id="IPR009292">
    <property type="entry name" value="RRP36"/>
</dbReference>
<evidence type="ECO:0000256" key="11">
    <source>
        <dbReference type="SAM" id="MobiDB-lite"/>
    </source>
</evidence>
<feature type="compositionally biased region" description="Basic and acidic residues" evidence="11">
    <location>
        <begin position="188"/>
        <end position="205"/>
    </location>
</feature>
<proteinExistence type="inferred from homology"/>
<feature type="compositionally biased region" description="Acidic residues" evidence="11">
    <location>
        <begin position="144"/>
        <end position="155"/>
    </location>
</feature>
<name>A0A0G2F349_9PEZI</name>
<comment type="subunit">
    <text evidence="3 10">Associates with 90S and pre-40S pre-ribosomal particles.</text>
</comment>
<dbReference type="GO" id="GO:0000462">
    <property type="term" value="P:maturation of SSU-rRNA from tricistronic rRNA transcript (SSU-rRNA, 5.8S rRNA, LSU-rRNA)"/>
    <property type="evidence" value="ECO:0007669"/>
    <property type="project" value="TreeGrafter"/>
</dbReference>
<feature type="region of interest" description="Disordered" evidence="11">
    <location>
        <begin position="1"/>
        <end position="212"/>
    </location>
</feature>
<comment type="similarity">
    <text evidence="2 10">Belongs to the RRP36 family.</text>
</comment>
<evidence type="ECO:0000313" key="12">
    <source>
        <dbReference type="EMBL" id="KKY28719.1"/>
    </source>
</evidence>
<keyword evidence="8 10" id="KW-0687">Ribonucleoprotein</keyword>
<keyword evidence="7 10" id="KW-0539">Nucleus</keyword>
<evidence type="ECO:0000256" key="7">
    <source>
        <dbReference type="ARBA" id="ARBA00023242"/>
    </source>
</evidence>
<feature type="compositionally biased region" description="Acidic residues" evidence="11">
    <location>
        <begin position="16"/>
        <end position="28"/>
    </location>
</feature>
<reference evidence="12 13" key="2">
    <citation type="submission" date="2015-05" db="EMBL/GenBank/DDBJ databases">
        <title>Distinctive expansion of gene families associated with plant cell wall degradation and secondary metabolism in the genomes of grapevine trunk pathogens.</title>
        <authorList>
            <person name="Lawrence D.P."/>
            <person name="Travadon R."/>
            <person name="Rolshausen P.E."/>
            <person name="Baumgartner K."/>
        </authorList>
    </citation>
    <scope>NUCLEOTIDE SEQUENCE [LARGE SCALE GENOMIC DNA]</scope>
    <source>
        <strain evidence="12">DS831</strain>
    </source>
</reference>
<dbReference type="PANTHER" id="PTHR21738:SF0">
    <property type="entry name" value="RIBOSOMAL RNA PROCESSING PROTEIN 36 HOMOLOG"/>
    <property type="match status" value="1"/>
</dbReference>
<feature type="compositionally biased region" description="Basic and acidic residues" evidence="11">
    <location>
        <begin position="329"/>
        <end position="345"/>
    </location>
</feature>
<accession>A0A0G2F349</accession>
<comment type="subcellular location">
    <subcellularLocation>
        <location evidence="1 10">Nucleus</location>
        <location evidence="1 10">Nucleolus</location>
    </subcellularLocation>
</comment>
<evidence type="ECO:0000256" key="5">
    <source>
        <dbReference type="ARBA" id="ARBA00022552"/>
    </source>
</evidence>
<dbReference type="GO" id="GO:0030686">
    <property type="term" value="C:90S preribosome"/>
    <property type="evidence" value="ECO:0007669"/>
    <property type="project" value="TreeGrafter"/>
</dbReference>
<evidence type="ECO:0000256" key="6">
    <source>
        <dbReference type="ARBA" id="ARBA00023054"/>
    </source>
</evidence>